<evidence type="ECO:0000259" key="2">
    <source>
        <dbReference type="Pfam" id="PF00753"/>
    </source>
</evidence>
<gene>
    <name evidence="3" type="ORF">LQ564_18375</name>
</gene>
<dbReference type="Gene3D" id="3.60.15.10">
    <property type="entry name" value="Ribonuclease Z/Hydroxyacylglutathione hydrolase-like"/>
    <property type="match status" value="1"/>
</dbReference>
<sequence>MAPHAKRRRLLAMLLALPAARLARAGNADGAPDRPGQALAPWQPGWLDIHHIATGRGNATFVILPDGSSLLVDAGASQNGLDVSVAPRPDASRRPGEWIGRYLARHLGRAGLERRLDYLLATHLHPDHTDGVSDVAGQIEIGTLIDRGYPDYAYPQRIDAPFVHDYLAFVEARRRKGLAVERFRVGSAEQIAGRGHRQSPFAFEVRNVAANGEVWTGQGIRKLFPDLASLPRADWPNENQCSAAIRIGYGPFGYFTAGDLTGYTSDGALPWQDVLGPAARAAGPVTVATADHHGMFDGLDGDIVRSLRPKVWVIPSWHIAHPDMLQLERMFSERLYPGTREVLATTMMRENLLANGRLARRMLSHDGHVVVRVPPGGERFYVAVTDNASEGDIVKLATPLRPSV</sequence>
<evidence type="ECO:0000313" key="4">
    <source>
        <dbReference type="Proteomes" id="UP001179361"/>
    </source>
</evidence>
<dbReference type="PANTHER" id="PTHR30619">
    <property type="entry name" value="DNA INTERNALIZATION/COMPETENCE PROTEIN COMEC/REC2"/>
    <property type="match status" value="1"/>
</dbReference>
<name>A0ABS8Q938_9BURK</name>
<feature type="signal peptide" evidence="1">
    <location>
        <begin position="1"/>
        <end position="25"/>
    </location>
</feature>
<dbReference type="RefSeq" id="WP_231059563.1">
    <property type="nucleotide sequence ID" value="NZ_JAJNOC010000006.1"/>
</dbReference>
<evidence type="ECO:0000256" key="1">
    <source>
        <dbReference type="SAM" id="SignalP"/>
    </source>
</evidence>
<dbReference type="SUPFAM" id="SSF56281">
    <property type="entry name" value="Metallo-hydrolase/oxidoreductase"/>
    <property type="match status" value="1"/>
</dbReference>
<feature type="domain" description="Metallo-beta-lactamase" evidence="2">
    <location>
        <begin position="56"/>
        <end position="205"/>
    </location>
</feature>
<accession>A0ABS8Q938</accession>
<reference evidence="3" key="1">
    <citation type="submission" date="2021-11" db="EMBL/GenBank/DDBJ databases">
        <title>The complete genome of Massilia sp sp. G4R7.</title>
        <authorList>
            <person name="Liu L."/>
            <person name="Yue J."/>
            <person name="Yuan J."/>
            <person name="Yang F."/>
            <person name="Li L."/>
        </authorList>
    </citation>
    <scope>NUCLEOTIDE SEQUENCE</scope>
    <source>
        <strain evidence="3">G4R7</strain>
    </source>
</reference>
<feature type="chain" id="PRO_5046073076" evidence="1">
    <location>
        <begin position="26"/>
        <end position="404"/>
    </location>
</feature>
<dbReference type="Proteomes" id="UP001179361">
    <property type="component" value="Unassembled WGS sequence"/>
</dbReference>
<proteinExistence type="predicted"/>
<dbReference type="InterPro" id="IPR001279">
    <property type="entry name" value="Metallo-B-lactamas"/>
</dbReference>
<dbReference type="PANTHER" id="PTHR30619:SF1">
    <property type="entry name" value="RECOMBINATION PROTEIN 2"/>
    <property type="match status" value="1"/>
</dbReference>
<dbReference type="EMBL" id="JAJNOC010000006">
    <property type="protein sequence ID" value="MCD2518278.1"/>
    <property type="molecule type" value="Genomic_DNA"/>
</dbReference>
<dbReference type="Pfam" id="PF00753">
    <property type="entry name" value="Lactamase_B"/>
    <property type="match status" value="1"/>
</dbReference>
<organism evidence="3 4">
    <name type="scientific">Massilia phyllostachyos</name>
    <dbReference type="NCBI Taxonomy" id="2898585"/>
    <lineage>
        <taxon>Bacteria</taxon>
        <taxon>Pseudomonadati</taxon>
        <taxon>Pseudomonadota</taxon>
        <taxon>Betaproteobacteria</taxon>
        <taxon>Burkholderiales</taxon>
        <taxon>Oxalobacteraceae</taxon>
        <taxon>Telluria group</taxon>
        <taxon>Massilia</taxon>
    </lineage>
</organism>
<dbReference type="InterPro" id="IPR036866">
    <property type="entry name" value="RibonucZ/Hydroxyglut_hydro"/>
</dbReference>
<keyword evidence="1" id="KW-0732">Signal</keyword>
<keyword evidence="4" id="KW-1185">Reference proteome</keyword>
<evidence type="ECO:0000313" key="3">
    <source>
        <dbReference type="EMBL" id="MCD2518278.1"/>
    </source>
</evidence>
<protein>
    <submittedName>
        <fullName evidence="3">MBL fold metallo-hydrolase</fullName>
    </submittedName>
</protein>
<dbReference type="InterPro" id="IPR052159">
    <property type="entry name" value="Competence_DNA_uptake"/>
</dbReference>
<comment type="caution">
    <text evidence="3">The sequence shown here is derived from an EMBL/GenBank/DDBJ whole genome shotgun (WGS) entry which is preliminary data.</text>
</comment>